<feature type="compositionally biased region" description="Polar residues" evidence="1">
    <location>
        <begin position="60"/>
        <end position="72"/>
    </location>
</feature>
<feature type="compositionally biased region" description="Basic residues" evidence="1">
    <location>
        <begin position="173"/>
        <end position="187"/>
    </location>
</feature>
<comment type="caution">
    <text evidence="2">The sequence shown here is derived from an EMBL/GenBank/DDBJ whole genome shotgun (WGS) entry which is preliminary data.</text>
</comment>
<reference evidence="2 3" key="1">
    <citation type="journal article" date="2022" name="Front. Cell. Infect. Microbiol.">
        <title>The Genomes of Two Strains of Taenia crassiceps the Animal Model for the Study of Human Cysticercosis.</title>
        <authorList>
            <person name="Bobes R.J."/>
            <person name="Estrada K."/>
            <person name="Rios-Valencia D.G."/>
            <person name="Calderon-Gallegos A."/>
            <person name="de la Torre P."/>
            <person name="Carrero J.C."/>
            <person name="Sanchez-Flores A."/>
            <person name="Laclette J.P."/>
        </authorList>
    </citation>
    <scope>NUCLEOTIDE SEQUENCE [LARGE SCALE GENOMIC DNA]</scope>
    <source>
        <strain evidence="2">WFUcys</strain>
    </source>
</reference>
<feature type="region of interest" description="Disordered" evidence="1">
    <location>
        <begin position="112"/>
        <end position="187"/>
    </location>
</feature>
<organism evidence="2 3">
    <name type="scientific">Taenia crassiceps</name>
    <dbReference type="NCBI Taxonomy" id="6207"/>
    <lineage>
        <taxon>Eukaryota</taxon>
        <taxon>Metazoa</taxon>
        <taxon>Spiralia</taxon>
        <taxon>Lophotrochozoa</taxon>
        <taxon>Platyhelminthes</taxon>
        <taxon>Cestoda</taxon>
        <taxon>Eucestoda</taxon>
        <taxon>Cyclophyllidea</taxon>
        <taxon>Taeniidae</taxon>
        <taxon>Taenia</taxon>
    </lineage>
</organism>
<keyword evidence="3" id="KW-1185">Reference proteome</keyword>
<feature type="region of interest" description="Disordered" evidence="1">
    <location>
        <begin position="25"/>
        <end position="46"/>
    </location>
</feature>
<evidence type="ECO:0000256" key="1">
    <source>
        <dbReference type="SAM" id="MobiDB-lite"/>
    </source>
</evidence>
<protein>
    <submittedName>
        <fullName evidence="2">Uncharacterized protein</fullName>
    </submittedName>
</protein>
<proteinExistence type="predicted"/>
<name>A0ABR4QPZ8_9CEST</name>
<accession>A0ABR4QPZ8</accession>
<dbReference type="Proteomes" id="UP001651158">
    <property type="component" value="Unassembled WGS sequence"/>
</dbReference>
<gene>
    <name evidence="2" type="ORF">TcWFU_003631</name>
</gene>
<feature type="region of interest" description="Disordered" evidence="1">
    <location>
        <begin position="58"/>
        <end position="99"/>
    </location>
</feature>
<sequence length="187" mass="20796">MFTSRRADLEAIIADPTAFVTGHVRKPNNHSPSPPHLNVDNHPRGSVESNYVRGDAFNRLPTTRGGSLSTPPLSHLGRVHCRPKPAPAAQKPTDRTSFKARPTACNMKVQHARNAVPGVTNGSNGTPEEPQAITPATGLHRRRTTKADQHRHHHEPAKRPHRLRERNTARATPRNHPRQKHLTHQQS</sequence>
<dbReference type="EMBL" id="JAKROA010000001">
    <property type="protein sequence ID" value="KAL5111811.1"/>
    <property type="molecule type" value="Genomic_DNA"/>
</dbReference>
<evidence type="ECO:0000313" key="3">
    <source>
        <dbReference type="Proteomes" id="UP001651158"/>
    </source>
</evidence>
<evidence type="ECO:0000313" key="2">
    <source>
        <dbReference type="EMBL" id="KAL5111811.1"/>
    </source>
</evidence>
<feature type="compositionally biased region" description="Basic residues" evidence="1">
    <location>
        <begin position="139"/>
        <end position="164"/>
    </location>
</feature>